<keyword evidence="1" id="KW-1133">Transmembrane helix</keyword>
<reference evidence="2 3" key="1">
    <citation type="journal article" date="2013" name="PLoS ONE">
        <title>Genomic and secretomic analyses reveal unique features of the lignocellulolytic enzyme system of Penicillium decumbens.</title>
        <authorList>
            <person name="Liu G."/>
            <person name="Zhang L."/>
            <person name="Wei X."/>
            <person name="Zou G."/>
            <person name="Qin Y."/>
            <person name="Ma L."/>
            <person name="Li J."/>
            <person name="Zheng H."/>
            <person name="Wang S."/>
            <person name="Wang C."/>
            <person name="Xun L."/>
            <person name="Zhao G.-P."/>
            <person name="Zhou Z."/>
            <person name="Qu Y."/>
        </authorList>
    </citation>
    <scope>NUCLEOTIDE SEQUENCE [LARGE SCALE GENOMIC DNA]</scope>
    <source>
        <strain evidence="3">114-2 / CGMCC 5302</strain>
    </source>
</reference>
<keyword evidence="1" id="KW-0812">Transmembrane</keyword>
<sequence length="735" mass="83587">MIHGTFQIPLGHRIVLYGLFPFLYFWFAAFQYSKSPKCDESIPPHSNDKSRAEIKALKPNGADTESQTAKENELEFYKEFYFKLQNLEDFPETKRRAQELFTALLSQALRDFASAEDKSILSLGHFDKDDLAKFMQCHQERISTRYEEYIRRRQTGGPRELFQNRQDAGEWLREIAPLKLVDGAWLGHLNTITMPFALRSIIKQTWQVFIEELGNGSADQHHVKIFEDLLRNFEPDLPSPTSRAVLHPRFQLGSVKYWRAAVAQLLVSLSPHEYFPEILGFNMHFECLQLDTLQAAKELPEVGLSADYFLLHVSIDNNHSGHAAMAMESVIDYIEHVAQTEGRIAADVAWKRVQAGYVLSEWQSREASLDLRKIKSFGAGSLTRLESNVLAIFDSKIHAAHRLHCASAARIGGRTLSEWLDPDAFSREEWQHEFIRSLRKSKPWVYPGDSQKSRLAKELRWGGKMYGAFTKAELDTLDLWIEILGQKEPFYITFIKPTDLSLCQNSVNTVLSEKPPSATSHESSVLRTTYQSNEVHGSNSLVGVNLSLLLPLWFTQCCLLESYLYAPGRSTDVIGCAIVRFLRAQFGYEAEDAIVTGTHEPRSAENGGLVEIGFEIIQRASLSLPKDLGDVLACWPCSFATEMLELASKPVQNLGLLLGMSAAFVEMQERVSEFPNSTLLGPQQAVRLAWLARRQYQCLRLCFDEITTNHSHLRDYQRGYNRARGELQKCFEAES</sequence>
<dbReference type="Pfam" id="PF14518">
    <property type="entry name" value="Haem_oxygenas_2"/>
    <property type="match status" value="1"/>
</dbReference>
<accession>S7ZR34</accession>
<dbReference type="HOGENOM" id="CLU_003680_0_0_1"/>
<dbReference type="OrthoDB" id="10057598at2759"/>
<dbReference type="InterPro" id="IPR016084">
    <property type="entry name" value="Haem_Oase-like_multi-hlx"/>
</dbReference>
<name>S7ZR34_PENO1</name>
<keyword evidence="1" id="KW-0472">Membrane</keyword>
<dbReference type="Proteomes" id="UP000019376">
    <property type="component" value="Unassembled WGS sequence"/>
</dbReference>
<dbReference type="STRING" id="933388.S7ZR34"/>
<dbReference type="SMART" id="SM01236">
    <property type="entry name" value="Haem_oxygenase_2"/>
    <property type="match status" value="1"/>
</dbReference>
<organism evidence="2 3">
    <name type="scientific">Penicillium oxalicum (strain 114-2 / CGMCC 5302)</name>
    <name type="common">Penicillium decumbens</name>
    <dbReference type="NCBI Taxonomy" id="933388"/>
    <lineage>
        <taxon>Eukaryota</taxon>
        <taxon>Fungi</taxon>
        <taxon>Dikarya</taxon>
        <taxon>Ascomycota</taxon>
        <taxon>Pezizomycotina</taxon>
        <taxon>Eurotiomycetes</taxon>
        <taxon>Eurotiomycetidae</taxon>
        <taxon>Eurotiales</taxon>
        <taxon>Aspergillaceae</taxon>
        <taxon>Penicillium</taxon>
    </lineage>
</organism>
<keyword evidence="3" id="KW-1185">Reference proteome</keyword>
<gene>
    <name evidence="2" type="ORF">PDE_08157</name>
</gene>
<evidence type="ECO:0000256" key="1">
    <source>
        <dbReference type="SAM" id="Phobius"/>
    </source>
</evidence>
<proteinExistence type="predicted"/>
<dbReference type="PhylomeDB" id="S7ZR34"/>
<evidence type="ECO:0000313" key="3">
    <source>
        <dbReference type="Proteomes" id="UP000019376"/>
    </source>
</evidence>
<feature type="transmembrane region" description="Helical" evidence="1">
    <location>
        <begin position="14"/>
        <end position="32"/>
    </location>
</feature>
<dbReference type="EMBL" id="KB644415">
    <property type="protein sequence ID" value="EPS33195.1"/>
    <property type="molecule type" value="Genomic_DNA"/>
</dbReference>
<dbReference type="eggNOG" id="ENOG502QVWE">
    <property type="taxonomic scope" value="Eukaryota"/>
</dbReference>
<protein>
    <submittedName>
        <fullName evidence="2">Uncharacterized protein</fullName>
    </submittedName>
</protein>
<dbReference type="Gene3D" id="1.20.910.10">
    <property type="entry name" value="Heme oxygenase-like"/>
    <property type="match status" value="1"/>
</dbReference>
<dbReference type="AlphaFoldDB" id="S7ZR34"/>
<evidence type="ECO:0000313" key="2">
    <source>
        <dbReference type="EMBL" id="EPS33195.1"/>
    </source>
</evidence>